<accession>A0A7X2N462</accession>
<evidence type="ECO:0000313" key="2">
    <source>
        <dbReference type="EMBL" id="MSS02124.1"/>
    </source>
</evidence>
<proteinExistence type="predicted"/>
<gene>
    <name evidence="2" type="ORF">FYJ50_08490</name>
</gene>
<reference evidence="2 3" key="1">
    <citation type="submission" date="2019-08" db="EMBL/GenBank/DDBJ databases">
        <title>In-depth cultivation of the pig gut microbiome towards novel bacterial diversity and tailored functional studies.</title>
        <authorList>
            <person name="Wylensek D."/>
            <person name="Hitch T.C.A."/>
            <person name="Clavel T."/>
        </authorList>
    </citation>
    <scope>NUCLEOTIDE SEQUENCE [LARGE SCALE GENOMIC DNA]</scope>
    <source>
        <strain evidence="2 3">LKV-178-WT-2G</strain>
    </source>
</reference>
<dbReference type="Proteomes" id="UP000470082">
    <property type="component" value="Unassembled WGS sequence"/>
</dbReference>
<comment type="caution">
    <text evidence="2">The sequence shown here is derived from an EMBL/GenBank/DDBJ whole genome shotgun (WGS) entry which is preliminary data.</text>
</comment>
<sequence length="69" mass="8259">MIQITMIYILTYLIYKRRQTQFIKIHDSITFFSCFTFLQDPLFSTLGFVAAITGITMMIYLMRYKTEIL</sequence>
<dbReference type="AlphaFoldDB" id="A0A7X2N462"/>
<dbReference type="RefSeq" id="WP_154461045.1">
    <property type="nucleotide sequence ID" value="NZ_JAQYTQ010000001.1"/>
</dbReference>
<feature type="transmembrane region" description="Helical" evidence="1">
    <location>
        <begin position="42"/>
        <end position="62"/>
    </location>
</feature>
<keyword evidence="1" id="KW-0472">Membrane</keyword>
<evidence type="ECO:0000313" key="3">
    <source>
        <dbReference type="Proteomes" id="UP000470082"/>
    </source>
</evidence>
<keyword evidence="3" id="KW-1185">Reference proteome</keyword>
<organism evidence="2 3">
    <name type="scientific">Floccifex porci</name>
    <dbReference type="NCBI Taxonomy" id="2606629"/>
    <lineage>
        <taxon>Bacteria</taxon>
        <taxon>Bacillati</taxon>
        <taxon>Bacillota</taxon>
        <taxon>Erysipelotrichia</taxon>
        <taxon>Erysipelotrichales</taxon>
        <taxon>Erysipelotrichaceae</taxon>
        <taxon>Floccifex</taxon>
    </lineage>
</organism>
<dbReference type="EMBL" id="VUMM01000021">
    <property type="protein sequence ID" value="MSS02124.1"/>
    <property type="molecule type" value="Genomic_DNA"/>
</dbReference>
<name>A0A7X2N462_9FIRM</name>
<keyword evidence="1" id="KW-0812">Transmembrane</keyword>
<evidence type="ECO:0000256" key="1">
    <source>
        <dbReference type="SAM" id="Phobius"/>
    </source>
</evidence>
<keyword evidence="1" id="KW-1133">Transmembrane helix</keyword>
<protein>
    <submittedName>
        <fullName evidence="2">Uncharacterized protein</fullName>
    </submittedName>
</protein>